<evidence type="ECO:0000259" key="12">
    <source>
        <dbReference type="PROSITE" id="PS50928"/>
    </source>
</evidence>
<comment type="function">
    <text evidence="10">Part of the ABC transporter complex (TC 3.A.1.6.1) involved in sulfate/thiosulfate import.</text>
</comment>
<dbReference type="PANTHER" id="PTHR30406:SF8">
    <property type="entry name" value="SULFATE TRANSPORT SYSTEM PERMEASE PROTEIN CYST"/>
    <property type="match status" value="1"/>
</dbReference>
<proteinExistence type="inferred from homology"/>
<comment type="similarity">
    <text evidence="10">Belongs to the binding-protein-dependent transport system permease family. CysTW subfamily.</text>
</comment>
<dbReference type="GO" id="GO:0015419">
    <property type="term" value="F:ABC-type sulfate transporter activity"/>
    <property type="evidence" value="ECO:0007669"/>
    <property type="project" value="UniProtKB-UniRule"/>
</dbReference>
<protein>
    <recommendedName>
        <fullName evidence="10">Sulfate transport system permease protein CysT</fullName>
    </recommendedName>
</protein>
<gene>
    <name evidence="13" type="primary">cysT</name>
    <name evidence="13" type="ORF">ET475_14360</name>
</gene>
<keyword evidence="3 9" id="KW-0813">Transport</keyword>
<feature type="transmembrane region" description="Helical" evidence="9">
    <location>
        <begin position="32"/>
        <end position="59"/>
    </location>
</feature>
<dbReference type="Pfam" id="PF00528">
    <property type="entry name" value="BPD_transp_1"/>
    <property type="match status" value="1"/>
</dbReference>
<feature type="transmembrane region" description="Helical" evidence="9">
    <location>
        <begin position="79"/>
        <end position="103"/>
    </location>
</feature>
<evidence type="ECO:0000256" key="6">
    <source>
        <dbReference type="ARBA" id="ARBA00023032"/>
    </source>
</evidence>
<evidence type="ECO:0000256" key="7">
    <source>
        <dbReference type="ARBA" id="ARBA00023136"/>
    </source>
</evidence>
<evidence type="ECO:0000256" key="3">
    <source>
        <dbReference type="ARBA" id="ARBA00022448"/>
    </source>
</evidence>
<organism evidence="13 14">
    <name type="scientific">Microbacterium protaetiae</name>
    <dbReference type="NCBI Taxonomy" id="2509458"/>
    <lineage>
        <taxon>Bacteria</taxon>
        <taxon>Bacillati</taxon>
        <taxon>Actinomycetota</taxon>
        <taxon>Actinomycetes</taxon>
        <taxon>Micrococcales</taxon>
        <taxon>Microbacteriaceae</taxon>
        <taxon>Microbacterium</taxon>
    </lineage>
</organism>
<dbReference type="NCBIfam" id="TIGR02139">
    <property type="entry name" value="permease_CysT"/>
    <property type="match status" value="1"/>
</dbReference>
<evidence type="ECO:0000256" key="8">
    <source>
        <dbReference type="ARBA" id="ARBA00025323"/>
    </source>
</evidence>
<dbReference type="AlphaFoldDB" id="A0A4P6EFA9"/>
<keyword evidence="14" id="KW-1185">Reference proteome</keyword>
<dbReference type="InterPro" id="IPR035906">
    <property type="entry name" value="MetI-like_sf"/>
</dbReference>
<evidence type="ECO:0000256" key="10">
    <source>
        <dbReference type="RuleBase" id="RU366001"/>
    </source>
</evidence>
<dbReference type="GO" id="GO:0005886">
    <property type="term" value="C:plasma membrane"/>
    <property type="evidence" value="ECO:0007669"/>
    <property type="project" value="UniProtKB-SubCell"/>
</dbReference>
<evidence type="ECO:0000256" key="1">
    <source>
        <dbReference type="ARBA" id="ARBA00004141"/>
    </source>
</evidence>
<feature type="region of interest" description="Disordered" evidence="11">
    <location>
        <begin position="1"/>
        <end position="24"/>
    </location>
</feature>
<dbReference type="PANTHER" id="PTHR30406">
    <property type="entry name" value="SULFATE TRANSPORT SYSTEM PERMEASE PROTEIN"/>
    <property type="match status" value="1"/>
</dbReference>
<dbReference type="InterPro" id="IPR005667">
    <property type="entry name" value="Sulph_transpt2"/>
</dbReference>
<evidence type="ECO:0000256" key="5">
    <source>
        <dbReference type="ARBA" id="ARBA00022989"/>
    </source>
</evidence>
<comment type="function">
    <text evidence="8">Part of the ABC transporter complex CysAWTP (TC 3.A.1.6.1) involved in sulfate/thiosulfate import. Probably responsible for the translocation of the substrate across the membrane.</text>
</comment>
<dbReference type="InterPro" id="IPR000515">
    <property type="entry name" value="MetI-like"/>
</dbReference>
<comment type="caution">
    <text evidence="10">Lacks conserved residue(s) required for the propagation of feature annotation.</text>
</comment>
<dbReference type="Gene3D" id="1.10.3720.10">
    <property type="entry name" value="MetI-like"/>
    <property type="match status" value="1"/>
</dbReference>
<accession>A0A4P6EFA9</accession>
<evidence type="ECO:0000256" key="9">
    <source>
        <dbReference type="RuleBase" id="RU363032"/>
    </source>
</evidence>
<feature type="transmembrane region" description="Helical" evidence="9">
    <location>
        <begin position="252"/>
        <end position="275"/>
    </location>
</feature>
<dbReference type="EMBL" id="CP035494">
    <property type="protein sequence ID" value="QAY61052.1"/>
    <property type="molecule type" value="Genomic_DNA"/>
</dbReference>
<sequence>MALLASANPASTRTGRRRTAGSARRLTRTTGLGLGMAMLWFSLLVLIPLAAVIVAAAGGGWSTFRDVLTDPGTVATLRFTLTTAVLVTLLNAVMGTLIAWLLVRDRFPGKALLDLVIDIPFAMPTIVAGLVLLALYGHGGPLGVDVSGTKLGVVLAIAFVTLPFVVRAVQPVLQALEADVEDAAASLGASRATIMRRIILPSLVPAITAGASLSFARAISEYGSVVLISMNARGVDVMSTETYRYIEGGDTAAAAAVAVILLVIALASTVVLDVLQRTAARRD</sequence>
<comment type="subcellular location">
    <subcellularLocation>
        <location evidence="9">Cell membrane</location>
        <topology evidence="9">Multi-pass membrane protein</topology>
    </subcellularLocation>
    <subcellularLocation>
        <location evidence="1">Membrane</location>
        <topology evidence="1">Multi-pass membrane protein</topology>
    </subcellularLocation>
</comment>
<dbReference type="SUPFAM" id="SSF161098">
    <property type="entry name" value="MetI-like"/>
    <property type="match status" value="1"/>
</dbReference>
<dbReference type="OrthoDB" id="9793490at2"/>
<keyword evidence="7 9" id="KW-0472">Membrane</keyword>
<dbReference type="KEGG" id="mprt:ET475_14360"/>
<keyword evidence="4 9" id="KW-0812">Transmembrane</keyword>
<dbReference type="InterPro" id="IPR011865">
    <property type="entry name" value="CysT_permease"/>
</dbReference>
<keyword evidence="6 10" id="KW-0764">Sulfate transport</keyword>
<dbReference type="Proteomes" id="UP000293995">
    <property type="component" value="Chromosome"/>
</dbReference>
<evidence type="ECO:0000313" key="14">
    <source>
        <dbReference type="Proteomes" id="UP000293995"/>
    </source>
</evidence>
<name>A0A4P6EFA9_9MICO</name>
<evidence type="ECO:0000313" key="13">
    <source>
        <dbReference type="EMBL" id="QAY61052.1"/>
    </source>
</evidence>
<feature type="transmembrane region" description="Helical" evidence="9">
    <location>
        <begin position="115"/>
        <end position="136"/>
    </location>
</feature>
<reference evidence="13 14" key="1">
    <citation type="submission" date="2019-01" db="EMBL/GenBank/DDBJ databases">
        <title>Genome sequencing of strain DFW100M-13.</title>
        <authorList>
            <person name="Heo J."/>
            <person name="Kim S.-J."/>
            <person name="Kim J.-S."/>
            <person name="Hong S.-B."/>
            <person name="Kwon S.-W."/>
        </authorList>
    </citation>
    <scope>NUCLEOTIDE SEQUENCE [LARGE SCALE GENOMIC DNA]</scope>
    <source>
        <strain evidence="13 14">DFW100M-13</strain>
    </source>
</reference>
<evidence type="ECO:0000256" key="11">
    <source>
        <dbReference type="SAM" id="MobiDB-lite"/>
    </source>
</evidence>
<keyword evidence="5 9" id="KW-1133">Transmembrane helix</keyword>
<feature type="domain" description="ABC transmembrane type-1" evidence="12">
    <location>
        <begin position="77"/>
        <end position="272"/>
    </location>
</feature>
<dbReference type="CDD" id="cd06261">
    <property type="entry name" value="TM_PBP2"/>
    <property type="match status" value="1"/>
</dbReference>
<dbReference type="PROSITE" id="PS50928">
    <property type="entry name" value="ABC_TM1"/>
    <property type="match status" value="1"/>
</dbReference>
<comment type="subunit">
    <text evidence="2">The complex is composed of two ATP-binding proteins (CysA), two transmembrane proteins (CysT and CysW) and a solute-binding protein (CysP).</text>
</comment>
<evidence type="ECO:0000256" key="2">
    <source>
        <dbReference type="ARBA" id="ARBA00011779"/>
    </source>
</evidence>
<feature type="transmembrane region" description="Helical" evidence="9">
    <location>
        <begin position="148"/>
        <end position="166"/>
    </location>
</feature>
<dbReference type="RefSeq" id="WP_129391729.1">
    <property type="nucleotide sequence ID" value="NZ_CP035494.1"/>
</dbReference>
<feature type="transmembrane region" description="Helical" evidence="9">
    <location>
        <begin position="198"/>
        <end position="219"/>
    </location>
</feature>
<evidence type="ECO:0000256" key="4">
    <source>
        <dbReference type="ARBA" id="ARBA00022692"/>
    </source>
</evidence>